<dbReference type="InParanoid" id="A0A0C3GJA9"/>
<keyword evidence="3" id="KW-0479">Metal-binding</keyword>
<evidence type="ECO:0000313" key="9">
    <source>
        <dbReference type="EMBL" id="KIM90736.1"/>
    </source>
</evidence>
<dbReference type="HAMAP" id="MF_00101">
    <property type="entry name" value="AcpS"/>
    <property type="match status" value="1"/>
</dbReference>
<dbReference type="InterPro" id="IPR004568">
    <property type="entry name" value="Ppantetheine-prot_Trfase_dom"/>
</dbReference>
<gene>
    <name evidence="9" type="ORF">PILCRDRAFT_144756</name>
</gene>
<keyword evidence="10" id="KW-1185">Reference proteome</keyword>
<accession>A0A0C3GJA9</accession>
<keyword evidence="2" id="KW-0808">Transferase</keyword>
<reference evidence="9 10" key="1">
    <citation type="submission" date="2014-04" db="EMBL/GenBank/DDBJ databases">
        <authorList>
            <consortium name="DOE Joint Genome Institute"/>
            <person name="Kuo A."/>
            <person name="Tarkka M."/>
            <person name="Buscot F."/>
            <person name="Kohler A."/>
            <person name="Nagy L.G."/>
            <person name="Floudas D."/>
            <person name="Copeland A."/>
            <person name="Barry K.W."/>
            <person name="Cichocki N."/>
            <person name="Veneault-Fourrey C."/>
            <person name="LaButti K."/>
            <person name="Lindquist E.A."/>
            <person name="Lipzen A."/>
            <person name="Lundell T."/>
            <person name="Morin E."/>
            <person name="Murat C."/>
            <person name="Sun H."/>
            <person name="Tunlid A."/>
            <person name="Henrissat B."/>
            <person name="Grigoriev I.V."/>
            <person name="Hibbett D.S."/>
            <person name="Martin F."/>
            <person name="Nordberg H.P."/>
            <person name="Cantor M.N."/>
            <person name="Hua S.X."/>
        </authorList>
    </citation>
    <scope>NUCLEOTIDE SEQUENCE [LARGE SCALE GENOMIC DNA]</scope>
    <source>
        <strain evidence="9 10">F 1598</strain>
    </source>
</reference>
<dbReference type="HOGENOM" id="CLU_089696_3_2_1"/>
<keyword evidence="5" id="KW-0460">Magnesium</keyword>
<dbReference type="GO" id="GO:0000287">
    <property type="term" value="F:magnesium ion binding"/>
    <property type="evidence" value="ECO:0007669"/>
    <property type="project" value="InterPro"/>
</dbReference>
<protein>
    <recommendedName>
        <fullName evidence="8">4'-phosphopantetheinyl transferase domain-containing protein</fullName>
    </recommendedName>
</protein>
<dbReference type="SUPFAM" id="SSF56214">
    <property type="entry name" value="4'-phosphopantetheinyl transferase"/>
    <property type="match status" value="1"/>
</dbReference>
<dbReference type="InterPro" id="IPR037143">
    <property type="entry name" value="4-PPantetheinyl_Trfase_dom_sf"/>
</dbReference>
<name>A0A0C3GJA9_PILCF</name>
<proteinExistence type="inferred from homology"/>
<keyword evidence="1" id="KW-0444">Lipid biosynthesis</keyword>
<keyword evidence="7" id="KW-0275">Fatty acid biosynthesis</keyword>
<sequence>MGILGIGVDVVFVPRITSLISRRGAPRLASRILSVSELSDWNASPPANQNRFLAVRWAVKEAAYKALYPTVKPTWKQLTYRGLRASAKPTLEYHPIVEDDRNNVGKLHVSVSHDGAYIFASVVVENSH</sequence>
<evidence type="ECO:0000256" key="4">
    <source>
        <dbReference type="ARBA" id="ARBA00022832"/>
    </source>
</evidence>
<evidence type="ECO:0000256" key="2">
    <source>
        <dbReference type="ARBA" id="ARBA00022679"/>
    </source>
</evidence>
<evidence type="ECO:0000256" key="3">
    <source>
        <dbReference type="ARBA" id="ARBA00022723"/>
    </source>
</evidence>
<dbReference type="STRING" id="765440.A0A0C3GJA9"/>
<dbReference type="AlphaFoldDB" id="A0A0C3GJA9"/>
<evidence type="ECO:0000256" key="7">
    <source>
        <dbReference type="ARBA" id="ARBA00023160"/>
    </source>
</evidence>
<dbReference type="EMBL" id="KN832972">
    <property type="protein sequence ID" value="KIM90736.1"/>
    <property type="molecule type" value="Genomic_DNA"/>
</dbReference>
<keyword evidence="4" id="KW-0276">Fatty acid metabolism</keyword>
<dbReference type="Gene3D" id="3.90.470.20">
    <property type="entry name" value="4'-phosphopantetheinyl transferase domain"/>
    <property type="match status" value="1"/>
</dbReference>
<dbReference type="NCBIfam" id="TIGR00516">
    <property type="entry name" value="acpS"/>
    <property type="match status" value="1"/>
</dbReference>
<evidence type="ECO:0000256" key="1">
    <source>
        <dbReference type="ARBA" id="ARBA00022516"/>
    </source>
</evidence>
<dbReference type="FunCoup" id="A0A0C3GJA9">
    <property type="interactions" value="13"/>
</dbReference>
<dbReference type="NCBIfam" id="TIGR00556">
    <property type="entry name" value="pantethn_trn"/>
    <property type="match status" value="1"/>
</dbReference>
<evidence type="ECO:0000259" key="8">
    <source>
        <dbReference type="Pfam" id="PF01648"/>
    </source>
</evidence>
<keyword evidence="6" id="KW-0443">Lipid metabolism</keyword>
<evidence type="ECO:0000313" key="10">
    <source>
        <dbReference type="Proteomes" id="UP000054166"/>
    </source>
</evidence>
<reference evidence="10" key="2">
    <citation type="submission" date="2015-01" db="EMBL/GenBank/DDBJ databases">
        <title>Evolutionary Origins and Diversification of the Mycorrhizal Mutualists.</title>
        <authorList>
            <consortium name="DOE Joint Genome Institute"/>
            <consortium name="Mycorrhizal Genomics Consortium"/>
            <person name="Kohler A."/>
            <person name="Kuo A."/>
            <person name="Nagy L.G."/>
            <person name="Floudas D."/>
            <person name="Copeland A."/>
            <person name="Barry K.W."/>
            <person name="Cichocki N."/>
            <person name="Veneault-Fourrey C."/>
            <person name="LaButti K."/>
            <person name="Lindquist E.A."/>
            <person name="Lipzen A."/>
            <person name="Lundell T."/>
            <person name="Morin E."/>
            <person name="Murat C."/>
            <person name="Riley R."/>
            <person name="Ohm R."/>
            <person name="Sun H."/>
            <person name="Tunlid A."/>
            <person name="Henrissat B."/>
            <person name="Grigoriev I.V."/>
            <person name="Hibbett D.S."/>
            <person name="Martin F."/>
        </authorList>
    </citation>
    <scope>NUCLEOTIDE SEQUENCE [LARGE SCALE GENOMIC DNA]</scope>
    <source>
        <strain evidence="10">F 1598</strain>
    </source>
</reference>
<dbReference type="InterPro" id="IPR002582">
    <property type="entry name" value="ACPS"/>
</dbReference>
<dbReference type="GO" id="GO:0006633">
    <property type="term" value="P:fatty acid biosynthetic process"/>
    <property type="evidence" value="ECO:0007669"/>
    <property type="project" value="UniProtKB-KW"/>
</dbReference>
<dbReference type="Proteomes" id="UP000054166">
    <property type="component" value="Unassembled WGS sequence"/>
</dbReference>
<dbReference type="OrthoDB" id="15433at2759"/>
<dbReference type="Pfam" id="PF01648">
    <property type="entry name" value="ACPS"/>
    <property type="match status" value="1"/>
</dbReference>
<feature type="domain" description="4'-phosphopantetheinyl transferase" evidence="8">
    <location>
        <begin position="5"/>
        <end position="77"/>
    </location>
</feature>
<dbReference type="InterPro" id="IPR008278">
    <property type="entry name" value="4-PPantetheinyl_Trfase_dom"/>
</dbReference>
<dbReference type="GO" id="GO:0008897">
    <property type="term" value="F:holo-[acyl-carrier-protein] synthase activity"/>
    <property type="evidence" value="ECO:0007669"/>
    <property type="project" value="InterPro"/>
</dbReference>
<organism evidence="9 10">
    <name type="scientific">Piloderma croceum (strain F 1598)</name>
    <dbReference type="NCBI Taxonomy" id="765440"/>
    <lineage>
        <taxon>Eukaryota</taxon>
        <taxon>Fungi</taxon>
        <taxon>Dikarya</taxon>
        <taxon>Basidiomycota</taxon>
        <taxon>Agaricomycotina</taxon>
        <taxon>Agaricomycetes</taxon>
        <taxon>Agaricomycetidae</taxon>
        <taxon>Atheliales</taxon>
        <taxon>Atheliaceae</taxon>
        <taxon>Piloderma</taxon>
    </lineage>
</organism>
<evidence type="ECO:0000256" key="6">
    <source>
        <dbReference type="ARBA" id="ARBA00023098"/>
    </source>
</evidence>
<evidence type="ECO:0000256" key="5">
    <source>
        <dbReference type="ARBA" id="ARBA00022842"/>
    </source>
</evidence>